<dbReference type="InterPro" id="IPR014729">
    <property type="entry name" value="Rossmann-like_a/b/a_fold"/>
</dbReference>
<evidence type="ECO:0000256" key="2">
    <source>
        <dbReference type="ARBA" id="ARBA00022741"/>
    </source>
</evidence>
<dbReference type="Proteomes" id="UP000593802">
    <property type="component" value="Chromosome"/>
</dbReference>
<evidence type="ECO:0000256" key="1">
    <source>
        <dbReference type="ARBA" id="ARBA00022598"/>
    </source>
</evidence>
<dbReference type="EMBL" id="AP023366">
    <property type="protein sequence ID" value="BCJ86089.1"/>
    <property type="molecule type" value="Genomic_DNA"/>
</dbReference>
<evidence type="ECO:0008006" key="8">
    <source>
        <dbReference type="Google" id="ProtNLM"/>
    </source>
</evidence>
<evidence type="ECO:0000313" key="7">
    <source>
        <dbReference type="Proteomes" id="UP000593802"/>
    </source>
</evidence>
<dbReference type="Pfam" id="PF00579">
    <property type="entry name" value="tRNA-synt_1b"/>
    <property type="match status" value="1"/>
</dbReference>
<organism evidence="6 7">
    <name type="scientific">Effusibacillus dendaii</name>
    <dbReference type="NCBI Taxonomy" id="2743772"/>
    <lineage>
        <taxon>Bacteria</taxon>
        <taxon>Bacillati</taxon>
        <taxon>Bacillota</taxon>
        <taxon>Bacilli</taxon>
        <taxon>Bacillales</taxon>
        <taxon>Alicyclobacillaceae</taxon>
        <taxon>Effusibacillus</taxon>
    </lineage>
</organism>
<dbReference type="SUPFAM" id="SSF52374">
    <property type="entry name" value="Nucleotidylyl transferase"/>
    <property type="match status" value="1"/>
</dbReference>
<proteinExistence type="predicted"/>
<evidence type="ECO:0000313" key="6">
    <source>
        <dbReference type="EMBL" id="BCJ86089.1"/>
    </source>
</evidence>
<gene>
    <name evidence="6" type="ORF">skT53_10740</name>
</gene>
<accession>A0A7I8DAV5</accession>
<protein>
    <recommendedName>
        <fullName evidence="8">Tryptophan--tRNA ligase</fullName>
    </recommendedName>
</protein>
<dbReference type="GO" id="GO:0006436">
    <property type="term" value="P:tryptophanyl-tRNA aminoacylation"/>
    <property type="evidence" value="ECO:0007669"/>
    <property type="project" value="TreeGrafter"/>
</dbReference>
<dbReference type="GO" id="GO:0005524">
    <property type="term" value="F:ATP binding"/>
    <property type="evidence" value="ECO:0007669"/>
    <property type="project" value="UniProtKB-KW"/>
</dbReference>
<dbReference type="GO" id="GO:0004830">
    <property type="term" value="F:tryptophan-tRNA ligase activity"/>
    <property type="evidence" value="ECO:0007669"/>
    <property type="project" value="TreeGrafter"/>
</dbReference>
<dbReference type="InterPro" id="IPR002305">
    <property type="entry name" value="aa-tRNA-synth_Ic"/>
</dbReference>
<keyword evidence="1" id="KW-0436">Ligase</keyword>
<sequence>MEDGWRWRLDWEKLDEMNYGFLGYPVSQAADITFCKASIVPAGDDQLPHLELTRKIVRRYNELYKPILVEPQPLIDE</sequence>
<evidence type="ECO:0000256" key="3">
    <source>
        <dbReference type="ARBA" id="ARBA00022840"/>
    </source>
</evidence>
<keyword evidence="5" id="KW-0030">Aminoacyl-tRNA synthetase</keyword>
<evidence type="ECO:0000256" key="5">
    <source>
        <dbReference type="ARBA" id="ARBA00023146"/>
    </source>
</evidence>
<dbReference type="PANTHER" id="PTHR43766:SF1">
    <property type="entry name" value="TRYPTOPHAN--TRNA LIGASE, MITOCHONDRIAL"/>
    <property type="match status" value="1"/>
</dbReference>
<keyword evidence="3" id="KW-0067">ATP-binding</keyword>
<dbReference type="InterPro" id="IPR050203">
    <property type="entry name" value="Trp-tRNA_synthetase"/>
</dbReference>
<keyword evidence="2" id="KW-0547">Nucleotide-binding</keyword>
<dbReference type="AlphaFoldDB" id="A0A7I8DAV5"/>
<dbReference type="PANTHER" id="PTHR43766">
    <property type="entry name" value="TRYPTOPHAN--TRNA LIGASE, MITOCHONDRIAL"/>
    <property type="match status" value="1"/>
</dbReference>
<keyword evidence="4" id="KW-0648">Protein biosynthesis</keyword>
<reference evidence="6 7" key="1">
    <citation type="submission" date="2020-08" db="EMBL/GenBank/DDBJ databases">
        <title>Complete Genome Sequence of Effusibacillus dendaii Strain skT53, Isolated from Farmland soil.</title>
        <authorList>
            <person name="Konishi T."/>
            <person name="Kawasaki H."/>
        </authorList>
    </citation>
    <scope>NUCLEOTIDE SEQUENCE [LARGE SCALE GENOMIC DNA]</scope>
    <source>
        <strain evidence="7">skT53</strain>
    </source>
</reference>
<dbReference type="Gene3D" id="3.40.50.620">
    <property type="entry name" value="HUPs"/>
    <property type="match status" value="1"/>
</dbReference>
<keyword evidence="7" id="KW-1185">Reference proteome</keyword>
<name>A0A7I8DAV5_9BACL</name>
<evidence type="ECO:0000256" key="4">
    <source>
        <dbReference type="ARBA" id="ARBA00022917"/>
    </source>
</evidence>
<dbReference type="KEGG" id="eff:skT53_10740"/>